<dbReference type="EMBL" id="QXFU01000076">
    <property type="protein sequence ID" value="KAE9045319.1"/>
    <property type="molecule type" value="Genomic_DNA"/>
</dbReference>
<accession>A0A6A3NPK3</accession>
<sequence>MLDDDQTNTIIIGGMERRHRMDVVHDRLGLPRLDSAPYDIAIFEDDLQAEAVRLRDVAGLTGTVMPGLPREVEPAVGRAETDRAPLTTQGRVEFAVLQRILNSIEMEPKLLANRAKLRHLRKENTSAVVEWRRQTSAGFNRPPANSGGGTTLLDMIP</sequence>
<comment type="caution">
    <text evidence="2">The sequence shown here is derived from an EMBL/GenBank/DDBJ whole genome shotgun (WGS) entry which is preliminary data.</text>
</comment>
<evidence type="ECO:0000313" key="3">
    <source>
        <dbReference type="Proteomes" id="UP000435112"/>
    </source>
</evidence>
<organism evidence="2 3">
    <name type="scientific">Phytophthora rubi</name>
    <dbReference type="NCBI Taxonomy" id="129364"/>
    <lineage>
        <taxon>Eukaryota</taxon>
        <taxon>Sar</taxon>
        <taxon>Stramenopiles</taxon>
        <taxon>Oomycota</taxon>
        <taxon>Peronosporomycetes</taxon>
        <taxon>Peronosporales</taxon>
        <taxon>Peronosporaceae</taxon>
        <taxon>Phytophthora</taxon>
    </lineage>
</organism>
<gene>
    <name evidence="2" type="ORF">PR002_g2288</name>
</gene>
<feature type="region of interest" description="Disordered" evidence="1">
    <location>
        <begin position="137"/>
        <end position="157"/>
    </location>
</feature>
<name>A0A6A3NPK3_9STRA</name>
<proteinExistence type="predicted"/>
<protein>
    <submittedName>
        <fullName evidence="2">Uncharacterized protein</fullName>
    </submittedName>
</protein>
<dbReference type="AlphaFoldDB" id="A0A6A3NPK3"/>
<dbReference type="Proteomes" id="UP000435112">
    <property type="component" value="Unassembled WGS sequence"/>
</dbReference>
<evidence type="ECO:0000313" key="2">
    <source>
        <dbReference type="EMBL" id="KAE9045319.1"/>
    </source>
</evidence>
<evidence type="ECO:0000256" key="1">
    <source>
        <dbReference type="SAM" id="MobiDB-lite"/>
    </source>
</evidence>
<reference evidence="2 3" key="1">
    <citation type="submission" date="2018-09" db="EMBL/GenBank/DDBJ databases">
        <title>Genomic investigation of the strawberry pathogen Phytophthora fragariae indicates pathogenicity is determined by transcriptional variation in three key races.</title>
        <authorList>
            <person name="Adams T.M."/>
            <person name="Armitage A.D."/>
            <person name="Sobczyk M.K."/>
            <person name="Bates H.J."/>
            <person name="Dunwell J.M."/>
            <person name="Nellist C.F."/>
            <person name="Harrison R.J."/>
        </authorList>
    </citation>
    <scope>NUCLEOTIDE SEQUENCE [LARGE SCALE GENOMIC DNA]</scope>
    <source>
        <strain evidence="2 3">SCRP324</strain>
    </source>
</reference>